<dbReference type="PANTHER" id="PTHR43798">
    <property type="entry name" value="MONOACYLGLYCEROL LIPASE"/>
    <property type="match status" value="1"/>
</dbReference>
<dbReference type="EMBL" id="JAGGMS010000001">
    <property type="protein sequence ID" value="MBP2186329.1"/>
    <property type="molecule type" value="Genomic_DNA"/>
</dbReference>
<proteinExistence type="predicted"/>
<sequence>MEAFFAAYDAVLAKWPVEAEPVDVVSEFGTTRVRVCGPPGGAPLVLLHGGGATSAVWLANIAELSRAHRVYAVDQLGGPGRSVHNGRPFRRPGDLLDWLDSVFRHFRLSGAGLCGHSYGAWLALSYALRAPARVGKLALLDPTQCFAGFRVSYLLRALPSLLRPSVARERSLLHWELGGAPVDPDWLELVALGAGFPSSKIVAGERPRSPRPKMPVLLVLAGRSRAHDARKVEANARAALGPGSLTVVTLPEATHHSLPLWPAEPLNQALTAFYQARSA</sequence>
<gene>
    <name evidence="2" type="ORF">JOM49_007855</name>
</gene>
<feature type="domain" description="AB hydrolase-1" evidence="1">
    <location>
        <begin position="44"/>
        <end position="260"/>
    </location>
</feature>
<comment type="caution">
    <text evidence="2">The sequence shown here is derived from an EMBL/GenBank/DDBJ whole genome shotgun (WGS) entry which is preliminary data.</text>
</comment>
<dbReference type="PANTHER" id="PTHR43798:SF33">
    <property type="entry name" value="HYDROLASE, PUTATIVE (AFU_ORTHOLOGUE AFUA_2G14860)-RELATED"/>
    <property type="match status" value="1"/>
</dbReference>
<protein>
    <submittedName>
        <fullName evidence="2">Pimeloyl-ACP methyl ester carboxylesterase</fullName>
    </submittedName>
</protein>
<dbReference type="InterPro" id="IPR029058">
    <property type="entry name" value="AB_hydrolase_fold"/>
</dbReference>
<dbReference type="InterPro" id="IPR000073">
    <property type="entry name" value="AB_hydrolase_1"/>
</dbReference>
<dbReference type="RefSeq" id="WP_209669326.1">
    <property type="nucleotide sequence ID" value="NZ_JAGGMS010000001.1"/>
</dbReference>
<dbReference type="InterPro" id="IPR050266">
    <property type="entry name" value="AB_hydrolase_sf"/>
</dbReference>
<organism evidence="2 3">
    <name type="scientific">Amycolatopsis magusensis</name>
    <dbReference type="NCBI Taxonomy" id="882444"/>
    <lineage>
        <taxon>Bacteria</taxon>
        <taxon>Bacillati</taxon>
        <taxon>Actinomycetota</taxon>
        <taxon>Actinomycetes</taxon>
        <taxon>Pseudonocardiales</taxon>
        <taxon>Pseudonocardiaceae</taxon>
        <taxon>Amycolatopsis</taxon>
    </lineage>
</organism>
<name>A0ABS4Q3S2_9PSEU</name>
<dbReference type="Gene3D" id="3.40.50.1820">
    <property type="entry name" value="alpha/beta hydrolase"/>
    <property type="match status" value="1"/>
</dbReference>
<accession>A0ABS4Q3S2</accession>
<dbReference type="SUPFAM" id="SSF53474">
    <property type="entry name" value="alpha/beta-Hydrolases"/>
    <property type="match status" value="1"/>
</dbReference>
<dbReference type="Pfam" id="PF12697">
    <property type="entry name" value="Abhydrolase_6"/>
    <property type="match status" value="1"/>
</dbReference>
<evidence type="ECO:0000313" key="2">
    <source>
        <dbReference type="EMBL" id="MBP2186329.1"/>
    </source>
</evidence>
<dbReference type="Proteomes" id="UP000741013">
    <property type="component" value="Unassembled WGS sequence"/>
</dbReference>
<keyword evidence="3" id="KW-1185">Reference proteome</keyword>
<reference evidence="2 3" key="1">
    <citation type="submission" date="2021-03" db="EMBL/GenBank/DDBJ databases">
        <title>Sequencing the genomes of 1000 actinobacteria strains.</title>
        <authorList>
            <person name="Klenk H.-P."/>
        </authorList>
    </citation>
    <scope>NUCLEOTIDE SEQUENCE [LARGE SCALE GENOMIC DNA]</scope>
    <source>
        <strain evidence="2 3">DSM 45510</strain>
    </source>
</reference>
<evidence type="ECO:0000313" key="3">
    <source>
        <dbReference type="Proteomes" id="UP000741013"/>
    </source>
</evidence>
<evidence type="ECO:0000259" key="1">
    <source>
        <dbReference type="Pfam" id="PF12697"/>
    </source>
</evidence>